<gene>
    <name evidence="1" type="ORF">PMAYCL1PPCAC_01949</name>
</gene>
<sequence>ISFSVEKKEENMRRKRSKRTEAVCERNREEDLVDAQTLFHLINISDEIHHYIHVTCNAEDIFEAFEMVCNSSLDNKLVIIVVDMPVVDEFFEFVKEKDLFEVLEYVEDPELRSVSDYDRGALLNAWNDGLKAFITIWKIDWDGRFLGEYVRANFM</sequence>
<evidence type="ECO:0000313" key="1">
    <source>
        <dbReference type="EMBL" id="GMR31754.1"/>
    </source>
</evidence>
<organism evidence="1 2">
    <name type="scientific">Pristionchus mayeri</name>
    <dbReference type="NCBI Taxonomy" id="1317129"/>
    <lineage>
        <taxon>Eukaryota</taxon>
        <taxon>Metazoa</taxon>
        <taxon>Ecdysozoa</taxon>
        <taxon>Nematoda</taxon>
        <taxon>Chromadorea</taxon>
        <taxon>Rhabditida</taxon>
        <taxon>Rhabditina</taxon>
        <taxon>Diplogasteromorpha</taxon>
        <taxon>Diplogasteroidea</taxon>
        <taxon>Neodiplogasteridae</taxon>
        <taxon>Pristionchus</taxon>
    </lineage>
</organism>
<dbReference type="AlphaFoldDB" id="A0AAN4Z1S4"/>
<accession>A0AAN4Z1S4</accession>
<reference evidence="2" key="1">
    <citation type="submission" date="2022-10" db="EMBL/GenBank/DDBJ databases">
        <title>Genome assembly of Pristionchus species.</title>
        <authorList>
            <person name="Yoshida K."/>
            <person name="Sommer R.J."/>
        </authorList>
    </citation>
    <scope>NUCLEOTIDE SEQUENCE [LARGE SCALE GENOMIC DNA]</scope>
    <source>
        <strain evidence="2">RS5460</strain>
    </source>
</reference>
<protein>
    <submittedName>
        <fullName evidence="1">Uncharacterized protein</fullName>
    </submittedName>
</protein>
<dbReference type="EMBL" id="BTRK01000001">
    <property type="protein sequence ID" value="GMR31754.1"/>
    <property type="molecule type" value="Genomic_DNA"/>
</dbReference>
<feature type="non-terminal residue" evidence="1">
    <location>
        <position position="1"/>
    </location>
</feature>
<keyword evidence="2" id="KW-1185">Reference proteome</keyword>
<name>A0AAN4Z1S4_9BILA</name>
<dbReference type="Proteomes" id="UP001328107">
    <property type="component" value="Unassembled WGS sequence"/>
</dbReference>
<comment type="caution">
    <text evidence="1">The sequence shown here is derived from an EMBL/GenBank/DDBJ whole genome shotgun (WGS) entry which is preliminary data.</text>
</comment>
<proteinExistence type="predicted"/>
<evidence type="ECO:0000313" key="2">
    <source>
        <dbReference type="Proteomes" id="UP001328107"/>
    </source>
</evidence>